<proteinExistence type="predicted"/>
<dbReference type="Pfam" id="PF07587">
    <property type="entry name" value="PSD1"/>
    <property type="match status" value="1"/>
</dbReference>
<feature type="region of interest" description="Disordered" evidence="1">
    <location>
        <begin position="125"/>
        <end position="163"/>
    </location>
</feature>
<feature type="domain" description="DUF1553" evidence="2">
    <location>
        <begin position="17"/>
        <end position="114"/>
    </location>
</feature>
<evidence type="ECO:0000259" key="2">
    <source>
        <dbReference type="Pfam" id="PF07587"/>
    </source>
</evidence>
<dbReference type="AlphaFoldDB" id="X0XYW1"/>
<dbReference type="EMBL" id="BARS01046168">
    <property type="protein sequence ID" value="GAG40372.1"/>
    <property type="molecule type" value="Genomic_DNA"/>
</dbReference>
<dbReference type="InterPro" id="IPR022655">
    <property type="entry name" value="DUF1553"/>
</dbReference>
<dbReference type="PANTHER" id="PTHR35889:SF3">
    <property type="entry name" value="F-BOX DOMAIN-CONTAINING PROTEIN"/>
    <property type="match status" value="1"/>
</dbReference>
<reference evidence="3" key="1">
    <citation type="journal article" date="2014" name="Front. Microbiol.">
        <title>High frequency of phylogenetically diverse reductive dehalogenase-homologous genes in deep subseafloor sedimentary metagenomes.</title>
        <authorList>
            <person name="Kawai M."/>
            <person name="Futagami T."/>
            <person name="Toyoda A."/>
            <person name="Takaki Y."/>
            <person name="Nishi S."/>
            <person name="Hori S."/>
            <person name="Arai W."/>
            <person name="Tsubouchi T."/>
            <person name="Morono Y."/>
            <person name="Uchiyama I."/>
            <person name="Ito T."/>
            <person name="Fujiyama A."/>
            <person name="Inagaki F."/>
            <person name="Takami H."/>
        </authorList>
    </citation>
    <scope>NUCLEOTIDE SEQUENCE</scope>
    <source>
        <strain evidence="3">Expedition CK06-06</strain>
    </source>
</reference>
<comment type="caution">
    <text evidence="3">The sequence shown here is derived from an EMBL/GenBank/DDBJ whole genome shotgun (WGS) entry which is preliminary data.</text>
</comment>
<gene>
    <name evidence="3" type="ORF">S01H1_69522</name>
</gene>
<accession>X0XYW1</accession>
<protein>
    <recommendedName>
        <fullName evidence="2">DUF1553 domain-containing protein</fullName>
    </recommendedName>
</protein>
<sequence>GTLDRTMYGKGTLDANIPRRSVYLTVKRSQLIPMLQLFNAPDTMQSIGSREESTIAPQALTLLNSPMARDLAMKFAQRVRGEGMVSVEQFIDRAYEIAFSRSPSDKERTEMKRFVEQLMAARATASEEAGSNAASDGAASDGNESGDDAKAEKADQEDRAEAPADAEMLALRDFCHILLCTNEFLYID</sequence>
<organism evidence="3">
    <name type="scientific">marine sediment metagenome</name>
    <dbReference type="NCBI Taxonomy" id="412755"/>
    <lineage>
        <taxon>unclassified sequences</taxon>
        <taxon>metagenomes</taxon>
        <taxon>ecological metagenomes</taxon>
    </lineage>
</organism>
<feature type="compositionally biased region" description="Low complexity" evidence="1">
    <location>
        <begin position="126"/>
        <end position="143"/>
    </location>
</feature>
<feature type="non-terminal residue" evidence="3">
    <location>
        <position position="1"/>
    </location>
</feature>
<evidence type="ECO:0000313" key="3">
    <source>
        <dbReference type="EMBL" id="GAG40372.1"/>
    </source>
</evidence>
<feature type="compositionally biased region" description="Basic and acidic residues" evidence="1">
    <location>
        <begin position="147"/>
        <end position="162"/>
    </location>
</feature>
<evidence type="ECO:0000256" key="1">
    <source>
        <dbReference type="SAM" id="MobiDB-lite"/>
    </source>
</evidence>
<dbReference type="PANTHER" id="PTHR35889">
    <property type="entry name" value="CYCLOINULO-OLIGOSACCHARIDE FRUCTANOTRANSFERASE-RELATED"/>
    <property type="match status" value="1"/>
</dbReference>
<name>X0XYW1_9ZZZZ</name>